<dbReference type="PANTHER" id="PTHR43024">
    <property type="entry name" value="UDP-N-ACETYLMURAMOYL-TRIPEPTIDE--D-ALANYL-D-ALANINE LIGASE"/>
    <property type="match status" value="1"/>
</dbReference>
<keyword evidence="4 10" id="KW-0547">Nucleotide-binding</keyword>
<dbReference type="GO" id="GO:0005524">
    <property type="term" value="F:ATP binding"/>
    <property type="evidence" value="ECO:0007669"/>
    <property type="project" value="UniProtKB-UniRule"/>
</dbReference>
<dbReference type="GO" id="GO:0008766">
    <property type="term" value="F:UDP-N-acetylmuramoylalanyl-D-glutamyl-2,6-diaminopimelate-D-alanyl-D-alanine ligase activity"/>
    <property type="evidence" value="ECO:0007669"/>
    <property type="project" value="RHEA"/>
</dbReference>
<comment type="pathway">
    <text evidence="10 11">Cell wall biogenesis; peptidoglycan biosynthesis.</text>
</comment>
<keyword evidence="5 10" id="KW-0067">ATP-binding</keyword>
<dbReference type="Gene3D" id="3.90.190.20">
    <property type="entry name" value="Mur ligase, C-terminal domain"/>
    <property type="match status" value="1"/>
</dbReference>
<evidence type="ECO:0000259" key="14">
    <source>
        <dbReference type="Pfam" id="PF08245"/>
    </source>
</evidence>
<dbReference type="GO" id="GO:0047480">
    <property type="term" value="F:UDP-N-acetylmuramoyl-tripeptide-D-alanyl-D-alanine ligase activity"/>
    <property type="evidence" value="ECO:0007669"/>
    <property type="project" value="UniProtKB-UniRule"/>
</dbReference>
<dbReference type="GO" id="GO:0051301">
    <property type="term" value="P:cell division"/>
    <property type="evidence" value="ECO:0007669"/>
    <property type="project" value="UniProtKB-KW"/>
</dbReference>
<evidence type="ECO:0000256" key="5">
    <source>
        <dbReference type="ARBA" id="ARBA00022840"/>
    </source>
</evidence>
<feature type="binding site" evidence="10">
    <location>
        <begin position="121"/>
        <end position="127"/>
    </location>
    <ligand>
        <name>ATP</name>
        <dbReference type="ChEBI" id="CHEBI:30616"/>
    </ligand>
</feature>
<dbReference type="SUPFAM" id="SSF53623">
    <property type="entry name" value="MurD-like peptide ligases, catalytic domain"/>
    <property type="match status" value="1"/>
</dbReference>
<protein>
    <recommendedName>
        <fullName evidence="10 11">UDP-N-acetylmuramoyl-tripeptide--D-alanyl-D-alanine ligase</fullName>
        <ecNumber evidence="10 11">6.3.2.10</ecNumber>
    </recommendedName>
    <alternativeName>
        <fullName evidence="10">D-alanyl-D-alanine-adding enzyme</fullName>
    </alternativeName>
</protein>
<comment type="caution">
    <text evidence="15">The sequence shown here is derived from an EMBL/GenBank/DDBJ whole genome shotgun (WGS) entry which is preliminary data.</text>
</comment>
<evidence type="ECO:0000256" key="11">
    <source>
        <dbReference type="RuleBase" id="RU004136"/>
    </source>
</evidence>
<dbReference type="InterPro" id="IPR036615">
    <property type="entry name" value="Mur_ligase_C_dom_sf"/>
</dbReference>
<dbReference type="EMBL" id="VDCI01000001">
    <property type="protein sequence ID" value="TNJ37673.1"/>
    <property type="molecule type" value="Genomic_DNA"/>
</dbReference>
<dbReference type="InterPro" id="IPR035911">
    <property type="entry name" value="MurE/MurF_N"/>
</dbReference>
<keyword evidence="6 10" id="KW-0133">Cell shape</keyword>
<keyword evidence="1 10" id="KW-0963">Cytoplasm</keyword>
<evidence type="ECO:0000256" key="10">
    <source>
        <dbReference type="HAMAP-Rule" id="MF_02019"/>
    </source>
</evidence>
<dbReference type="Pfam" id="PF08245">
    <property type="entry name" value="Mur_ligase_M"/>
    <property type="match status" value="1"/>
</dbReference>
<sequence>MGMCLERTELEAVGVLAGYPEGGDVRWCNPVAVIDSRLIEGGELFFALQGERMDGHDFVQAAFDLGAACAIVSREWFSRQGASIHGEGMRYLVVHDPVKALQQLAGSYRAKFTGPVIGIGGSNGKTTTKEMVAAVLAEKYCVHASKGNLNNHLGVPLTLLGLRSCHEMAVIEMGINHPGEMALLCSVAKPDFGFLTNIGHEHLEFLGDLDGVAMAETELYRDVDSRGGTVFLNELDARLAAAAGGLQHVVPFGAPDGKLHARHIVLDAEGRPSFTLCHEDGEIPLTLNFAGRHNVHNSLGAATVGFFFGCSPLEVRRGLESLLPEGGWKRLEVFEANGVRVFNDTYNANPDSALMAMKTVCEVPCSGRRIMVLGDMLELGESSEEAHRSLGELVSRLPFHALYTYGGQAAGSCRSAGSKCRGHFTSHNRLLELLKQELEAGDLLLLKGSRGMRLERIAEGLRMERIQS</sequence>
<dbReference type="NCBIfam" id="TIGR01143">
    <property type="entry name" value="murF"/>
    <property type="match status" value="1"/>
</dbReference>
<evidence type="ECO:0000256" key="9">
    <source>
        <dbReference type="ARBA" id="ARBA00023316"/>
    </source>
</evidence>
<evidence type="ECO:0000256" key="6">
    <source>
        <dbReference type="ARBA" id="ARBA00022960"/>
    </source>
</evidence>
<dbReference type="PANTHER" id="PTHR43024:SF1">
    <property type="entry name" value="UDP-N-ACETYLMURAMOYL-TRIPEPTIDE--D-ALANYL-D-ALANINE LIGASE"/>
    <property type="match status" value="1"/>
</dbReference>
<evidence type="ECO:0000256" key="3">
    <source>
        <dbReference type="ARBA" id="ARBA00022618"/>
    </source>
</evidence>
<dbReference type="InterPro" id="IPR005863">
    <property type="entry name" value="UDP-N-AcMur_synth"/>
</dbReference>
<comment type="similarity">
    <text evidence="10">Belongs to the MurCDEF family. MurF subfamily.</text>
</comment>
<dbReference type="InterPro" id="IPR036565">
    <property type="entry name" value="Mur-like_cat_sf"/>
</dbReference>
<dbReference type="EC" id="6.3.2.10" evidence="10 11"/>
<comment type="function">
    <text evidence="10 11">Involved in cell wall formation. Catalyzes the final step in the synthesis of UDP-N-acetylmuramoyl-pentapeptide, the precursor of murein.</text>
</comment>
<dbReference type="InterPro" id="IPR013221">
    <property type="entry name" value="Mur_ligase_cen"/>
</dbReference>
<evidence type="ECO:0000259" key="12">
    <source>
        <dbReference type="Pfam" id="PF01225"/>
    </source>
</evidence>
<evidence type="ECO:0000313" key="16">
    <source>
        <dbReference type="Proteomes" id="UP000309544"/>
    </source>
</evidence>
<keyword evidence="2 10" id="KW-0436">Ligase</keyword>
<dbReference type="InterPro" id="IPR004101">
    <property type="entry name" value="Mur_ligase_C"/>
</dbReference>
<dbReference type="GO" id="GO:0005737">
    <property type="term" value="C:cytoplasm"/>
    <property type="evidence" value="ECO:0007669"/>
    <property type="project" value="UniProtKB-SubCell"/>
</dbReference>
<dbReference type="Gene3D" id="3.40.1390.10">
    <property type="entry name" value="MurE/MurF, N-terminal domain"/>
    <property type="match status" value="1"/>
</dbReference>
<feature type="domain" description="Mur ligase N-terminal catalytic" evidence="12">
    <location>
        <begin position="34"/>
        <end position="108"/>
    </location>
</feature>
<dbReference type="RefSeq" id="WP_068868330.1">
    <property type="nucleotide sequence ID" value="NZ_VDCI01000001.1"/>
</dbReference>
<reference evidence="15 16" key="1">
    <citation type="submission" date="2019-05" db="EMBL/GenBank/DDBJ databases">
        <title>Draft Whole-Genome sequence of the green sulfur bacterium Prosthecochloris vibrioformis DSM 260.</title>
        <authorList>
            <person name="Meyer T.E."/>
            <person name="Kyndt J.A."/>
        </authorList>
    </citation>
    <scope>NUCLEOTIDE SEQUENCE [LARGE SCALE GENOMIC DNA]</scope>
    <source>
        <strain evidence="15 16">DSM 260</strain>
    </source>
</reference>
<evidence type="ECO:0000313" key="15">
    <source>
        <dbReference type="EMBL" id="TNJ37673.1"/>
    </source>
</evidence>
<dbReference type="SUPFAM" id="SSF63418">
    <property type="entry name" value="MurE/MurF N-terminal domain"/>
    <property type="match status" value="1"/>
</dbReference>
<comment type="subcellular location">
    <subcellularLocation>
        <location evidence="10 11">Cytoplasm</location>
    </subcellularLocation>
</comment>
<dbReference type="Pfam" id="PF01225">
    <property type="entry name" value="Mur_ligase"/>
    <property type="match status" value="1"/>
</dbReference>
<gene>
    <name evidence="10 15" type="primary">murF</name>
    <name evidence="15" type="ORF">FGF68_00350</name>
</gene>
<dbReference type="HAMAP" id="MF_02019">
    <property type="entry name" value="MurF"/>
    <property type="match status" value="1"/>
</dbReference>
<accession>A0A5C4S2E7</accession>
<dbReference type="InterPro" id="IPR000713">
    <property type="entry name" value="Mur_ligase_N"/>
</dbReference>
<dbReference type="Pfam" id="PF02875">
    <property type="entry name" value="Mur_ligase_C"/>
    <property type="match status" value="1"/>
</dbReference>
<dbReference type="GO" id="GO:0008360">
    <property type="term" value="P:regulation of cell shape"/>
    <property type="evidence" value="ECO:0007669"/>
    <property type="project" value="UniProtKB-KW"/>
</dbReference>
<dbReference type="Proteomes" id="UP000309544">
    <property type="component" value="Unassembled WGS sequence"/>
</dbReference>
<keyword evidence="8 10" id="KW-0131">Cell cycle</keyword>
<keyword evidence="16" id="KW-1185">Reference proteome</keyword>
<evidence type="ECO:0000256" key="4">
    <source>
        <dbReference type="ARBA" id="ARBA00022741"/>
    </source>
</evidence>
<evidence type="ECO:0000256" key="7">
    <source>
        <dbReference type="ARBA" id="ARBA00022984"/>
    </source>
</evidence>
<dbReference type="GO" id="GO:0009252">
    <property type="term" value="P:peptidoglycan biosynthetic process"/>
    <property type="evidence" value="ECO:0007669"/>
    <property type="project" value="UniProtKB-UniRule"/>
</dbReference>
<organism evidence="15 16">
    <name type="scientific">Prosthecochloris vibrioformis</name>
    <name type="common">Chlorobium vibrioforme</name>
    <dbReference type="NCBI Taxonomy" id="1098"/>
    <lineage>
        <taxon>Bacteria</taxon>
        <taxon>Pseudomonadati</taxon>
        <taxon>Chlorobiota</taxon>
        <taxon>Chlorobiia</taxon>
        <taxon>Chlorobiales</taxon>
        <taxon>Chlorobiaceae</taxon>
        <taxon>Prosthecochloris</taxon>
    </lineage>
</organism>
<evidence type="ECO:0000256" key="1">
    <source>
        <dbReference type="ARBA" id="ARBA00022490"/>
    </source>
</evidence>
<dbReference type="AlphaFoldDB" id="A0A5C4S2E7"/>
<proteinExistence type="inferred from homology"/>
<evidence type="ECO:0000256" key="8">
    <source>
        <dbReference type="ARBA" id="ARBA00023306"/>
    </source>
</evidence>
<keyword evidence="3 10" id="KW-0132">Cell division</keyword>
<comment type="catalytic activity">
    <reaction evidence="10 11">
        <text>D-alanyl-D-alanine + UDP-N-acetyl-alpha-D-muramoyl-L-alanyl-gamma-D-glutamyl-meso-2,6-diaminopimelate + ATP = UDP-N-acetyl-alpha-D-muramoyl-L-alanyl-gamma-D-glutamyl-meso-2,6-diaminopimeloyl-D-alanyl-D-alanine + ADP + phosphate + H(+)</text>
        <dbReference type="Rhea" id="RHEA:28374"/>
        <dbReference type="ChEBI" id="CHEBI:15378"/>
        <dbReference type="ChEBI" id="CHEBI:30616"/>
        <dbReference type="ChEBI" id="CHEBI:43474"/>
        <dbReference type="ChEBI" id="CHEBI:57822"/>
        <dbReference type="ChEBI" id="CHEBI:61386"/>
        <dbReference type="ChEBI" id="CHEBI:83905"/>
        <dbReference type="ChEBI" id="CHEBI:456216"/>
        <dbReference type="EC" id="6.3.2.10"/>
    </reaction>
</comment>
<dbReference type="GO" id="GO:0071555">
    <property type="term" value="P:cell wall organization"/>
    <property type="evidence" value="ECO:0007669"/>
    <property type="project" value="UniProtKB-KW"/>
</dbReference>
<name>A0A5C4S2E7_PROVB</name>
<feature type="domain" description="Mur ligase C-terminal" evidence="13">
    <location>
        <begin position="330"/>
        <end position="450"/>
    </location>
</feature>
<keyword evidence="7 10" id="KW-0573">Peptidoglycan synthesis</keyword>
<dbReference type="UniPathway" id="UPA00219"/>
<dbReference type="Gene3D" id="3.40.1190.10">
    <property type="entry name" value="Mur-like, catalytic domain"/>
    <property type="match status" value="1"/>
</dbReference>
<evidence type="ECO:0000259" key="13">
    <source>
        <dbReference type="Pfam" id="PF02875"/>
    </source>
</evidence>
<keyword evidence="9 10" id="KW-0961">Cell wall biogenesis/degradation</keyword>
<feature type="domain" description="Mur ligase central" evidence="14">
    <location>
        <begin position="119"/>
        <end position="304"/>
    </location>
</feature>
<evidence type="ECO:0000256" key="2">
    <source>
        <dbReference type="ARBA" id="ARBA00022598"/>
    </source>
</evidence>
<dbReference type="SUPFAM" id="SSF53244">
    <property type="entry name" value="MurD-like peptide ligases, peptide-binding domain"/>
    <property type="match status" value="1"/>
</dbReference>
<dbReference type="InterPro" id="IPR051046">
    <property type="entry name" value="MurCDEF_CellWall_CoF430Synth"/>
</dbReference>